<gene>
    <name evidence="1" type="ORF">CWM47_18330</name>
</gene>
<evidence type="ECO:0000313" key="1">
    <source>
        <dbReference type="EMBL" id="AUD03611.1"/>
    </source>
</evidence>
<dbReference type="KEGG" id="spir:CWM47_18330"/>
<keyword evidence="2" id="KW-1185">Reference proteome</keyword>
<protein>
    <recommendedName>
        <fullName evidence="3">Ava_C0101 and related proteins</fullName>
    </recommendedName>
</protein>
<name>A0A2K8Z176_9BACT</name>
<evidence type="ECO:0008006" key="3">
    <source>
        <dbReference type="Google" id="ProtNLM"/>
    </source>
</evidence>
<dbReference type="AlphaFoldDB" id="A0A2K8Z176"/>
<sequence length="313" mass="35667">MTTKQLIEPSWPALDFADWHDTLVTLHLWTQIVGKIRLRQMPWTNHSWHVPLYVASQGFTTGSLPYEGGVFQIDFNFLAHQLRLSTSNGEVATIRLYARSVANFHQELMDQLNQLGIDVSIHPVPNEVEQAIPFAEDEIHHSYDPVMVSQFWQAVVRIHTVFTRFRAGFTGKCSPVHFFWGSFDLAVTRFSGRPAPLHPGGAPNMSDRVMQEAYSHEVSSAGFWPGSEQFPQAAFYSYCYPTPENFGQQPVKPAEAFFSPEMGEFFLPYDAVRRAADPEQMLLDFLRTTYEAAAKTGQWNRNALECDFSSFEM</sequence>
<proteinExistence type="predicted"/>
<dbReference type="OrthoDB" id="9800945at2"/>
<dbReference type="Proteomes" id="UP000232883">
    <property type="component" value="Chromosome"/>
</dbReference>
<dbReference type="EMBL" id="CP025096">
    <property type="protein sequence ID" value="AUD03611.1"/>
    <property type="molecule type" value="Genomic_DNA"/>
</dbReference>
<dbReference type="InterPro" id="IPR046038">
    <property type="entry name" value="DUF5996"/>
</dbReference>
<dbReference type="RefSeq" id="WP_100989678.1">
    <property type="nucleotide sequence ID" value="NZ_CP025096.1"/>
</dbReference>
<reference evidence="1 2" key="1">
    <citation type="submission" date="2017-11" db="EMBL/GenBank/DDBJ databases">
        <title>Taxonomic description and genome sequences of Spirosoma HA7 sp. nov., isolated from pollen microhabitat of Corylus avellana.</title>
        <authorList>
            <person name="Ambika Manirajan B."/>
            <person name="Suarez C."/>
            <person name="Ratering S."/>
            <person name="Geissler-Plaum R."/>
            <person name="Cardinale M."/>
            <person name="Sylvia S."/>
        </authorList>
    </citation>
    <scope>NUCLEOTIDE SEQUENCE [LARGE SCALE GENOMIC DNA]</scope>
    <source>
        <strain evidence="1 2">HA7</strain>
    </source>
</reference>
<dbReference type="Pfam" id="PF19459">
    <property type="entry name" value="DUF5996"/>
    <property type="match status" value="1"/>
</dbReference>
<accession>A0A2K8Z176</accession>
<evidence type="ECO:0000313" key="2">
    <source>
        <dbReference type="Proteomes" id="UP000232883"/>
    </source>
</evidence>
<organism evidence="1 2">
    <name type="scientific">Spirosoma pollinicola</name>
    <dbReference type="NCBI Taxonomy" id="2057025"/>
    <lineage>
        <taxon>Bacteria</taxon>
        <taxon>Pseudomonadati</taxon>
        <taxon>Bacteroidota</taxon>
        <taxon>Cytophagia</taxon>
        <taxon>Cytophagales</taxon>
        <taxon>Cytophagaceae</taxon>
        <taxon>Spirosoma</taxon>
    </lineage>
</organism>